<evidence type="ECO:0000313" key="5">
    <source>
        <dbReference type="Proteomes" id="UP001172743"/>
    </source>
</evidence>
<dbReference type="InterPro" id="IPR004147">
    <property type="entry name" value="ABC1_dom"/>
</dbReference>
<sequence length="662" mass="75504">MTIIKPILLIVLVAAFTFFISGRLIGANVNLFKRVLSVVISVSFTTFIYWYTYLKGKEYSFDTVDSVVNVTTILWIGSMLLISMLIYLFFELFDPIAFDEKSGRHHGKRSLAKRMVGYWRHQKRLRNVVKIAVTNGITRTVKYARNRDSDRELAIALRETLEQCGGIFIKFGQVLSTRKELFSPIFIEELEKLQQNVTPLSEKQINDTLKQNLPGDVDVVFSSFDPQPIAAASIGQVHKAVLRKTNEQVVVKLLRPDVKDIMREDLSILMEFANWITSKSQWAENLGFLDLAEGFTSSLREEIDFKIEARNMTQISNVMKRSELGVTIPKVYEEYSNENILVMEFAQGVSVAALPSETVNSRHTIAERLLFSYLEQALASGIFHADPHPGNIYYDVTTKELTILDFGAVCRLSASQQEGLKLFFIGIQQSDSGILYDGISLLVKKRNDVNRVELEQAISQILLKISYVERIRSDEIVYSIFSVIRDFGLQLYSSVSIALRVIVTLDGTLRIIDRNFNIFQEAKIYSSNFLKETLKKPFKEPHATKERIEEELALLLPNLRKIPRRVDQLFKKVEDGKVILHHDIFSDKNNKNFITQLFSRFILLFVGITFGVISVALLAISQVVHTAYAIYLNIAAYFGLFLCAVLLVRLSIQAIRDMKQIK</sequence>
<feature type="transmembrane region" description="Helical" evidence="2">
    <location>
        <begin position="73"/>
        <end position="93"/>
    </location>
</feature>
<dbReference type="Proteomes" id="UP001172743">
    <property type="component" value="Unassembled WGS sequence"/>
</dbReference>
<feature type="transmembrane region" description="Helical" evidence="2">
    <location>
        <begin position="6"/>
        <end position="26"/>
    </location>
</feature>
<dbReference type="EMBL" id="JAUHTQ010000003">
    <property type="protein sequence ID" value="MDN4492947.1"/>
    <property type="molecule type" value="Genomic_DNA"/>
</dbReference>
<keyword evidence="5" id="KW-1185">Reference proteome</keyword>
<dbReference type="Gene3D" id="1.10.510.10">
    <property type="entry name" value="Transferase(Phosphotransferase) domain 1"/>
    <property type="match status" value="1"/>
</dbReference>
<dbReference type="CDD" id="cd05121">
    <property type="entry name" value="ABC1_ADCK3-like"/>
    <property type="match status" value="1"/>
</dbReference>
<protein>
    <submittedName>
        <fullName evidence="4">AarF/UbiB family protein</fullName>
    </submittedName>
</protein>
<dbReference type="PANTHER" id="PTHR10566:SF113">
    <property type="entry name" value="PROTEIN ACTIVITY OF BC1 COMPLEX KINASE 7, CHLOROPLASTIC"/>
    <property type="match status" value="1"/>
</dbReference>
<dbReference type="SUPFAM" id="SSF56112">
    <property type="entry name" value="Protein kinase-like (PK-like)"/>
    <property type="match status" value="1"/>
</dbReference>
<evidence type="ECO:0000313" key="4">
    <source>
        <dbReference type="EMBL" id="MDN4492947.1"/>
    </source>
</evidence>
<evidence type="ECO:0000256" key="2">
    <source>
        <dbReference type="SAM" id="Phobius"/>
    </source>
</evidence>
<accession>A0ABT8GNF6</accession>
<feature type="domain" description="Protein kinase" evidence="3">
    <location>
        <begin position="223"/>
        <end position="559"/>
    </location>
</feature>
<keyword evidence="2" id="KW-1133">Transmembrane helix</keyword>
<comment type="caution">
    <text evidence="4">The sequence shown here is derived from an EMBL/GenBank/DDBJ whole genome shotgun (WGS) entry which is preliminary data.</text>
</comment>
<dbReference type="InterPro" id="IPR050154">
    <property type="entry name" value="UbiB_kinase"/>
</dbReference>
<feature type="transmembrane region" description="Helical" evidence="2">
    <location>
        <begin position="35"/>
        <end position="53"/>
    </location>
</feature>
<proteinExistence type="inferred from homology"/>
<organism evidence="4 5">
    <name type="scientific">Ureibacillus aquaedulcis</name>
    <dbReference type="NCBI Taxonomy" id="3058421"/>
    <lineage>
        <taxon>Bacteria</taxon>
        <taxon>Bacillati</taxon>
        <taxon>Bacillota</taxon>
        <taxon>Bacilli</taxon>
        <taxon>Bacillales</taxon>
        <taxon>Caryophanaceae</taxon>
        <taxon>Ureibacillus</taxon>
    </lineage>
</organism>
<keyword evidence="2" id="KW-0472">Membrane</keyword>
<feature type="transmembrane region" description="Helical" evidence="2">
    <location>
        <begin position="630"/>
        <end position="652"/>
    </location>
</feature>
<dbReference type="PROSITE" id="PS50011">
    <property type="entry name" value="PROTEIN_KINASE_DOM"/>
    <property type="match status" value="1"/>
</dbReference>
<name>A0ABT8GNF6_9BACL</name>
<dbReference type="Pfam" id="PF03109">
    <property type="entry name" value="ABC1"/>
    <property type="match status" value="1"/>
</dbReference>
<dbReference type="InterPro" id="IPR011009">
    <property type="entry name" value="Kinase-like_dom_sf"/>
</dbReference>
<evidence type="ECO:0000256" key="1">
    <source>
        <dbReference type="ARBA" id="ARBA00009670"/>
    </source>
</evidence>
<gene>
    <name evidence="4" type="ORF">QYB95_05290</name>
</gene>
<reference evidence="4" key="1">
    <citation type="submission" date="2023-07" db="EMBL/GenBank/DDBJ databases">
        <title>Ureibacillus sp. isolated from freshwater well.</title>
        <authorList>
            <person name="Kirdat K."/>
            <person name="Bhatt A."/>
            <person name="Teware R."/>
            <person name="Bhavsar Y."/>
            <person name="Yadav A."/>
        </authorList>
    </citation>
    <scope>NUCLEOTIDE SEQUENCE</scope>
    <source>
        <strain evidence="4">BA0131</strain>
    </source>
</reference>
<dbReference type="PANTHER" id="PTHR10566">
    <property type="entry name" value="CHAPERONE-ACTIVITY OF BC1 COMPLEX CABC1 -RELATED"/>
    <property type="match status" value="1"/>
</dbReference>
<dbReference type="InterPro" id="IPR000719">
    <property type="entry name" value="Prot_kinase_dom"/>
</dbReference>
<keyword evidence="2" id="KW-0812">Transmembrane</keyword>
<comment type="similarity">
    <text evidence="1">Belongs to the protein kinase superfamily. ADCK protein kinase family.</text>
</comment>
<feature type="transmembrane region" description="Helical" evidence="2">
    <location>
        <begin position="601"/>
        <end position="624"/>
    </location>
</feature>
<evidence type="ECO:0000259" key="3">
    <source>
        <dbReference type="PROSITE" id="PS50011"/>
    </source>
</evidence>
<dbReference type="RefSeq" id="WP_301137206.1">
    <property type="nucleotide sequence ID" value="NZ_JAUHTQ010000003.1"/>
</dbReference>